<protein>
    <submittedName>
        <fullName evidence="3">Uncharacterized protein</fullName>
    </submittedName>
</protein>
<dbReference type="EMBL" id="MH460884">
    <property type="protein sequence ID" value="AXH02815.1"/>
    <property type="molecule type" value="Genomic_DNA"/>
</dbReference>
<evidence type="ECO:0000313" key="4">
    <source>
        <dbReference type="EMBL" id="AXH02815.1"/>
    </source>
</evidence>
<evidence type="ECO:0000313" key="2">
    <source>
        <dbReference type="EMBL" id="AXH02141.1"/>
    </source>
</evidence>
<organism evidence="3">
    <name type="scientific">Serratia marcescens</name>
    <dbReference type="NCBI Taxonomy" id="615"/>
    <lineage>
        <taxon>Bacteria</taxon>
        <taxon>Pseudomonadati</taxon>
        <taxon>Pseudomonadota</taxon>
        <taxon>Gammaproteobacteria</taxon>
        <taxon>Enterobacterales</taxon>
        <taxon>Yersiniaceae</taxon>
        <taxon>Serratia</taxon>
    </lineage>
</organism>
<evidence type="ECO:0000313" key="1">
    <source>
        <dbReference type="EMBL" id="AXH01918.1"/>
    </source>
</evidence>
<dbReference type="EMBL" id="MH460881">
    <property type="protein sequence ID" value="AXH02141.1"/>
    <property type="molecule type" value="Genomic_DNA"/>
</dbReference>
<dbReference type="EMBL" id="MH460880">
    <property type="protein sequence ID" value="AXH01918.1"/>
    <property type="molecule type" value="Genomic_DNA"/>
</dbReference>
<dbReference type="AlphaFoldDB" id="A0A345IRS8"/>
<accession>A0A345IRS8</accession>
<evidence type="ECO:0000313" key="3">
    <source>
        <dbReference type="EMBL" id="AXH02550.1"/>
    </source>
</evidence>
<reference evidence="3" key="1">
    <citation type="submission" date="2018-06" db="EMBL/GenBank/DDBJ databases">
        <title>SME-4 producing Serratia marcescens from Argentina and comparison with genomes of other SME-producers.</title>
        <authorList>
            <person name="Dabos L."/>
            <person name="Patino Navarrete R."/>
            <person name="Naas T."/>
        </authorList>
    </citation>
    <scope>NUCLEOTIDE SEQUENCE</scope>
    <source>
        <strain evidence="1">CHE4</strain>
        <strain evidence="2">MEX-1</strain>
        <strain evidence="3">S8</strain>
        <strain evidence="4">USA-1</strain>
    </source>
</reference>
<sequence>MHVTCQLCNKNNNQMILLKNKIISANFFVHHAPMSDEKNAALSPNADN</sequence>
<proteinExistence type="predicted"/>
<dbReference type="EMBL" id="MH460883">
    <property type="protein sequence ID" value="AXH02550.1"/>
    <property type="molecule type" value="Genomic_DNA"/>
</dbReference>
<name>A0A345IRS8_SERMA</name>